<dbReference type="Proteomes" id="UP000245639">
    <property type="component" value="Unassembled WGS sequence"/>
</dbReference>
<gene>
    <name evidence="1" type="ORF">C8D89_1213</name>
</gene>
<protein>
    <submittedName>
        <fullName evidence="1">Uncharacterized protein</fullName>
    </submittedName>
</protein>
<reference evidence="1 2" key="1">
    <citation type="submission" date="2018-04" db="EMBL/GenBank/DDBJ databases">
        <title>Genomic Encyclopedia of Type Strains, Phase IV (KMG-IV): sequencing the most valuable type-strain genomes for metagenomic binning, comparative biology and taxonomic classification.</title>
        <authorList>
            <person name="Goeker M."/>
        </authorList>
    </citation>
    <scope>NUCLEOTIDE SEQUENCE [LARGE SCALE GENOMIC DNA]</scope>
    <source>
        <strain evidence="1 2">DSM 45771</strain>
    </source>
</reference>
<accession>A0A2U1ETY0</accession>
<dbReference type="EMBL" id="QEKW01000021">
    <property type="protein sequence ID" value="PVZ03403.1"/>
    <property type="molecule type" value="Genomic_DNA"/>
</dbReference>
<dbReference type="NCBIfam" id="NF037944">
    <property type="entry name" value="holin_2"/>
    <property type="match status" value="1"/>
</dbReference>
<evidence type="ECO:0000313" key="1">
    <source>
        <dbReference type="EMBL" id="PVZ03403.1"/>
    </source>
</evidence>
<comment type="caution">
    <text evidence="1">The sequence shown here is derived from an EMBL/GenBank/DDBJ whole genome shotgun (WGS) entry which is preliminary data.</text>
</comment>
<organism evidence="1 2">
    <name type="scientific">Actinomycetospora cinnamomea</name>
    <dbReference type="NCBI Taxonomy" id="663609"/>
    <lineage>
        <taxon>Bacteria</taxon>
        <taxon>Bacillati</taxon>
        <taxon>Actinomycetota</taxon>
        <taxon>Actinomycetes</taxon>
        <taxon>Pseudonocardiales</taxon>
        <taxon>Pseudonocardiaceae</taxon>
        <taxon>Actinomycetospora</taxon>
    </lineage>
</organism>
<sequence length="65" mass="6870">MPYLWSVVAVVAALVGLGLTVAALLGPVRRFSTVAGVARQQIGDEVGMLKARVAALRVRLAQRRA</sequence>
<keyword evidence="2" id="KW-1185">Reference proteome</keyword>
<name>A0A2U1ETY0_9PSEU</name>
<dbReference type="AlphaFoldDB" id="A0A2U1ETY0"/>
<dbReference type="RefSeq" id="WP_133252064.1">
    <property type="nucleotide sequence ID" value="NZ_QEKW01000021.1"/>
</dbReference>
<evidence type="ECO:0000313" key="2">
    <source>
        <dbReference type="Proteomes" id="UP000245639"/>
    </source>
</evidence>
<proteinExistence type="predicted"/>